<dbReference type="CDD" id="cd00886">
    <property type="entry name" value="MogA_MoaB"/>
    <property type="match status" value="1"/>
</dbReference>
<proteinExistence type="inferred from homology"/>
<dbReference type="RefSeq" id="WP_125554246.1">
    <property type="nucleotide sequence ID" value="NZ_RBVX01000002.1"/>
</dbReference>
<dbReference type="SUPFAM" id="SSF53218">
    <property type="entry name" value="Molybdenum cofactor biosynthesis proteins"/>
    <property type="match status" value="1"/>
</dbReference>
<dbReference type="PROSITE" id="PS01078">
    <property type="entry name" value="MOCF_BIOSYNTHESIS_1"/>
    <property type="match status" value="1"/>
</dbReference>
<dbReference type="InterPro" id="IPR012245">
    <property type="entry name" value="MoaB"/>
</dbReference>
<dbReference type="NCBIfam" id="TIGR00177">
    <property type="entry name" value="molyb_syn"/>
    <property type="match status" value="1"/>
</dbReference>
<evidence type="ECO:0000256" key="2">
    <source>
        <dbReference type="ARBA" id="ARBA00005046"/>
    </source>
</evidence>
<comment type="caution">
    <text evidence="8">The sequence shown here is derived from an EMBL/GenBank/DDBJ whole genome shotgun (WGS) entry which is preliminary data.</text>
</comment>
<evidence type="ECO:0000259" key="7">
    <source>
        <dbReference type="SMART" id="SM00852"/>
    </source>
</evidence>
<dbReference type="InterPro" id="IPR036425">
    <property type="entry name" value="MoaB/Mog-like_dom_sf"/>
</dbReference>
<sequence>MTVHEHKNDAPSTVNCAIITITDTRTPVNDKSGQLIQDILQTSDYSVIDYNVIKDEYENIQSLIQQLAENKRVNAILLNGGTGISKRDTTYEAVRDILDKEMPGFGELFRYLSYVEDIGSASILSRATAGVYNNTAIFSMPGSSGAVRLAMNRLIVPELGHVTREIHKDL</sequence>
<evidence type="ECO:0000256" key="3">
    <source>
        <dbReference type="ARBA" id="ARBA00006112"/>
    </source>
</evidence>
<dbReference type="EMBL" id="RBVX01000002">
    <property type="protein sequence ID" value="RSL34787.1"/>
    <property type="molecule type" value="Genomic_DNA"/>
</dbReference>
<dbReference type="InterPro" id="IPR008284">
    <property type="entry name" value="MoCF_biosynth_CS"/>
</dbReference>
<comment type="similarity">
    <text evidence="3 6">Belongs to the MoaB/Mog family.</text>
</comment>
<protein>
    <recommendedName>
        <fullName evidence="4 6">Molybdenum cofactor biosynthesis protein B</fullName>
    </recommendedName>
</protein>
<evidence type="ECO:0000313" key="9">
    <source>
        <dbReference type="Proteomes" id="UP000275076"/>
    </source>
</evidence>
<dbReference type="InterPro" id="IPR001453">
    <property type="entry name" value="MoaB/Mog_dom"/>
</dbReference>
<feature type="domain" description="MoaB/Mog" evidence="7">
    <location>
        <begin position="17"/>
        <end position="162"/>
    </location>
</feature>
<organism evidence="8 9">
    <name type="scientific">Salibacterium salarium</name>
    <dbReference type="NCBI Taxonomy" id="284579"/>
    <lineage>
        <taxon>Bacteria</taxon>
        <taxon>Bacillati</taxon>
        <taxon>Bacillota</taxon>
        <taxon>Bacilli</taxon>
        <taxon>Bacillales</taxon>
        <taxon>Bacillaceae</taxon>
    </lineage>
</organism>
<dbReference type="OrthoDB" id="9784492at2"/>
<dbReference type="GO" id="GO:0006777">
    <property type="term" value="P:Mo-molybdopterin cofactor biosynthetic process"/>
    <property type="evidence" value="ECO:0007669"/>
    <property type="project" value="UniProtKB-UniRule"/>
</dbReference>
<dbReference type="PIRSF" id="PIRSF006443">
    <property type="entry name" value="MoaB"/>
    <property type="match status" value="1"/>
</dbReference>
<dbReference type="GO" id="GO:0005829">
    <property type="term" value="C:cytosol"/>
    <property type="evidence" value="ECO:0007669"/>
    <property type="project" value="TreeGrafter"/>
</dbReference>
<dbReference type="AlphaFoldDB" id="A0A3R9PA67"/>
<dbReference type="Gene3D" id="3.40.980.10">
    <property type="entry name" value="MoaB/Mog-like domain"/>
    <property type="match status" value="1"/>
</dbReference>
<dbReference type="FunFam" id="3.40.980.10:FF:000006">
    <property type="entry name" value="Molybdenum cofactor biosynthesis protein B"/>
    <property type="match status" value="1"/>
</dbReference>
<dbReference type="PANTHER" id="PTHR43232">
    <property type="entry name" value="MOLYBDENUM COFACTOR BIOSYNTHESIS PROTEIN B"/>
    <property type="match status" value="1"/>
</dbReference>
<evidence type="ECO:0000256" key="6">
    <source>
        <dbReference type="PIRNR" id="PIRNR006443"/>
    </source>
</evidence>
<evidence type="ECO:0000256" key="5">
    <source>
        <dbReference type="ARBA" id="ARBA00023150"/>
    </source>
</evidence>
<name>A0A3R9PA67_9BACI</name>
<evidence type="ECO:0000256" key="4">
    <source>
        <dbReference type="ARBA" id="ARBA00015262"/>
    </source>
</evidence>
<gene>
    <name evidence="8" type="ORF">D7Z54_02815</name>
</gene>
<evidence type="ECO:0000256" key="1">
    <source>
        <dbReference type="ARBA" id="ARBA00003487"/>
    </source>
</evidence>
<dbReference type="PANTHER" id="PTHR43232:SF2">
    <property type="entry name" value="MOLYBDENUM COFACTOR BIOSYNTHESIS PROTEIN B"/>
    <property type="match status" value="1"/>
</dbReference>
<dbReference type="UniPathway" id="UPA00344"/>
<comment type="function">
    <text evidence="1 6">May be involved in the biosynthesis of molybdopterin.</text>
</comment>
<dbReference type="Proteomes" id="UP000275076">
    <property type="component" value="Unassembled WGS sequence"/>
</dbReference>
<reference evidence="8 9" key="1">
    <citation type="submission" date="2018-10" db="EMBL/GenBank/DDBJ databases">
        <title>Draft genome sequence of Bacillus salarius IM0101, isolated from a hypersaline soil in Inner Mongolia, China.</title>
        <authorList>
            <person name="Yamprayoonswat W."/>
            <person name="Boonvisut S."/>
            <person name="Jumpathong W."/>
            <person name="Sittihan S."/>
            <person name="Ruangsuj P."/>
            <person name="Wanthongcharoen S."/>
            <person name="Thongpramul N."/>
            <person name="Pimmason S."/>
            <person name="Yu B."/>
            <person name="Yasawong M."/>
        </authorList>
    </citation>
    <scope>NUCLEOTIDE SEQUENCE [LARGE SCALE GENOMIC DNA]</scope>
    <source>
        <strain evidence="8 9">IM0101</strain>
    </source>
</reference>
<evidence type="ECO:0000313" key="8">
    <source>
        <dbReference type="EMBL" id="RSL34787.1"/>
    </source>
</evidence>
<keyword evidence="5 6" id="KW-0501">Molybdenum cofactor biosynthesis</keyword>
<keyword evidence="9" id="KW-1185">Reference proteome</keyword>
<comment type="pathway">
    <text evidence="2 6">Cofactor biosynthesis; molybdopterin biosynthesis.</text>
</comment>
<dbReference type="Pfam" id="PF00994">
    <property type="entry name" value="MoCF_biosynth"/>
    <property type="match status" value="1"/>
</dbReference>
<dbReference type="SMART" id="SM00852">
    <property type="entry name" value="MoCF_biosynth"/>
    <property type="match status" value="1"/>
</dbReference>
<accession>A0A3R9PA67</accession>